<dbReference type="GO" id="GO:0005576">
    <property type="term" value="C:extracellular region"/>
    <property type="evidence" value="ECO:0007669"/>
    <property type="project" value="TreeGrafter"/>
</dbReference>
<dbReference type="InterPro" id="IPR003399">
    <property type="entry name" value="Mce/MlaD"/>
</dbReference>
<dbReference type="InterPro" id="IPR052336">
    <property type="entry name" value="MlaD_Phospholipid_Transporter"/>
</dbReference>
<dbReference type="PANTHER" id="PTHR33371:SF17">
    <property type="entry name" value="MCE-FAMILY PROTEIN MCE1B"/>
    <property type="match status" value="1"/>
</dbReference>
<proteinExistence type="predicted"/>
<keyword evidence="1" id="KW-0812">Transmembrane</keyword>
<feature type="domain" description="Mammalian cell entry C-terminal" evidence="3">
    <location>
        <begin position="119"/>
        <end position="329"/>
    </location>
</feature>
<accession>A0A6N4W9V0</accession>
<keyword evidence="1" id="KW-0472">Membrane</keyword>
<dbReference type="PANTHER" id="PTHR33371">
    <property type="entry name" value="INTERMEMBRANE PHOSPHOLIPID TRANSPORT SYSTEM BINDING PROTEIN MLAD-RELATED"/>
    <property type="match status" value="1"/>
</dbReference>
<dbReference type="AlphaFoldDB" id="A0A6N4W9V0"/>
<protein>
    <submittedName>
        <fullName evidence="4">Mce family protein Mce3B</fullName>
    </submittedName>
</protein>
<evidence type="ECO:0000259" key="3">
    <source>
        <dbReference type="Pfam" id="PF11887"/>
    </source>
</evidence>
<dbReference type="EMBL" id="AP022620">
    <property type="protein sequence ID" value="BBZ78810.1"/>
    <property type="molecule type" value="Genomic_DNA"/>
</dbReference>
<organism evidence="4 5">
    <name type="scientific">Mycolicibacterium anyangense</name>
    <dbReference type="NCBI Taxonomy" id="1431246"/>
    <lineage>
        <taxon>Bacteria</taxon>
        <taxon>Bacillati</taxon>
        <taxon>Actinomycetota</taxon>
        <taxon>Actinomycetes</taxon>
        <taxon>Mycobacteriales</taxon>
        <taxon>Mycobacteriaceae</taxon>
        <taxon>Mycolicibacterium</taxon>
    </lineage>
</organism>
<keyword evidence="5" id="KW-1185">Reference proteome</keyword>
<dbReference type="RefSeq" id="WP_163805907.1">
    <property type="nucleotide sequence ID" value="NZ_AP022620.1"/>
</dbReference>
<feature type="domain" description="Mce/MlaD" evidence="2">
    <location>
        <begin position="39"/>
        <end position="114"/>
    </location>
</feature>
<evidence type="ECO:0000313" key="5">
    <source>
        <dbReference type="Proteomes" id="UP000467249"/>
    </source>
</evidence>
<feature type="transmembrane region" description="Helical" evidence="1">
    <location>
        <begin position="12"/>
        <end position="33"/>
    </location>
</feature>
<dbReference type="InterPro" id="IPR024516">
    <property type="entry name" value="Mce_C"/>
</dbReference>
<dbReference type="InterPro" id="IPR005693">
    <property type="entry name" value="Mce"/>
</dbReference>
<evidence type="ECO:0000259" key="2">
    <source>
        <dbReference type="Pfam" id="PF02470"/>
    </source>
</evidence>
<keyword evidence="1" id="KW-1133">Transmembrane helix</keyword>
<evidence type="ECO:0000256" key="1">
    <source>
        <dbReference type="SAM" id="Phobius"/>
    </source>
</evidence>
<dbReference type="GO" id="GO:0051701">
    <property type="term" value="P:biological process involved in interaction with host"/>
    <property type="evidence" value="ECO:0007669"/>
    <property type="project" value="TreeGrafter"/>
</dbReference>
<dbReference type="Pfam" id="PF02470">
    <property type="entry name" value="MlaD"/>
    <property type="match status" value="1"/>
</dbReference>
<dbReference type="KEGG" id="many:MANY_41470"/>
<dbReference type="Proteomes" id="UP000467249">
    <property type="component" value="Chromosome"/>
</dbReference>
<evidence type="ECO:0000313" key="4">
    <source>
        <dbReference type="EMBL" id="BBZ78810.1"/>
    </source>
</evidence>
<reference evidence="4 5" key="1">
    <citation type="journal article" date="2019" name="Emerg. Microbes Infect.">
        <title>Comprehensive subspecies identification of 175 nontuberculous mycobacteria species based on 7547 genomic profiles.</title>
        <authorList>
            <person name="Matsumoto Y."/>
            <person name="Kinjo T."/>
            <person name="Motooka D."/>
            <person name="Nabeya D."/>
            <person name="Jung N."/>
            <person name="Uechi K."/>
            <person name="Horii T."/>
            <person name="Iida T."/>
            <person name="Fujita J."/>
            <person name="Nakamura S."/>
        </authorList>
    </citation>
    <scope>NUCLEOTIDE SEQUENCE [LARGE SCALE GENOMIC DNA]</scope>
    <source>
        <strain evidence="4 5">JCM 30275</strain>
    </source>
</reference>
<sequence>MTQNVAGALWRSVVFAVVGALCIFALLAVFANLRFDERNSYTAKFANVSNLEEGNFVRVAGVEVGKVNQIKIQPDGIVDVQFTADKNVVLTQGSRAAVRWEDLGGRRYLALEEGAGGTRVLPSGSTIPVANTDPALDLDSVSGGLRPLFRALDPQQINQLTGQLIGAFQGEGDTIASIMTQTASLTNTLADRGELIGQVISNLNTVLTSTGDQSQQVDKAVTSLSQLVQALGDRRSDISNGLAHINAATGSIADLLGQAKTPLNDTLKQGDRVGTLAVADYAYLDNIINQMPENYRLLGRQGLYGDYFSFYLCDLLLKVNGKGGEPVYIKVASQSTGRCTPK</sequence>
<dbReference type="Pfam" id="PF11887">
    <property type="entry name" value="Mce4_CUP1"/>
    <property type="match status" value="1"/>
</dbReference>
<name>A0A6N4W9V0_9MYCO</name>
<dbReference type="NCBIfam" id="TIGR00996">
    <property type="entry name" value="Mtu_fam_mce"/>
    <property type="match status" value="1"/>
</dbReference>
<gene>
    <name evidence="4" type="primary">mce3B_6</name>
    <name evidence="4" type="ORF">MANY_41470</name>
</gene>